<proteinExistence type="predicted"/>
<dbReference type="PANTHER" id="PTHR30386">
    <property type="entry name" value="MEMBRANE FUSION SUBUNIT OF EMRAB-TOLC MULTIDRUG EFFLUX PUMP"/>
    <property type="match status" value="1"/>
</dbReference>
<keyword evidence="2" id="KW-1133">Transmembrane helix</keyword>
<reference evidence="4 5" key="1">
    <citation type="submission" date="2020-09" db="EMBL/GenBank/DDBJ databases">
        <title>Methylomonas albis sp. nov. and Methylomonas fluvii sp. nov.: Two cold-adapted methanotrophs from the River Elbe and an amended description of Methylovulum psychrotolerans strain Eb1.</title>
        <authorList>
            <person name="Bussmann I.K."/>
            <person name="Klings K.-W."/>
            <person name="Warnstedt J."/>
            <person name="Hoppert M."/>
            <person name="Saborowski A."/>
            <person name="Horn F."/>
            <person name="Liebner S."/>
        </authorList>
    </citation>
    <scope>NUCLEOTIDE SEQUENCE [LARGE SCALE GENOMIC DNA]</scope>
    <source>
        <strain evidence="4 5">EbA</strain>
    </source>
</reference>
<sequence>MNAIFRPAALNARQAKWLGDIVLIRPVSFAYLTALAGTLALVVVCFLVWGTYTKRSTVTGQLIPDTGLVKVFVPQPGIVLENHVVEGQRVTQGDVLYVLSSERQSSTQGNTQETISSQVEARQRSLRDELEKTRAMQTDDREALVKKIAGLQAELAKLDSQIEGQKSRVQLSTETLSRYEGLLAQDYISREQLQQKQEELLDQRNRLQGQERDRISVNRELTALHYELANLSVKQQKQLAQIEREITSTAQELTESEAKRRLVITAPETGIATAVSAEVGQAVDTSKPLVSVVPNGAILQAHLYAPSKAVGFVKAGDAVLLRYQAYPYQKFGHAEGKVISVSKTAIPGNELAGIGNLSNGAAGGNNEPLYRVTVDIAAQTINAYGKPQHLQAGMLLEADVLQDTRRLYEWVLEPLYSLTGKL</sequence>
<keyword evidence="2" id="KW-0472">Membrane</keyword>
<keyword evidence="2" id="KW-0812">Transmembrane</keyword>
<name>A0ABR9D0G5_9GAMM</name>
<evidence type="ECO:0000313" key="5">
    <source>
        <dbReference type="Proteomes" id="UP000652176"/>
    </source>
</evidence>
<dbReference type="Gene3D" id="2.40.50.100">
    <property type="match status" value="1"/>
</dbReference>
<evidence type="ECO:0000259" key="3">
    <source>
        <dbReference type="Pfam" id="PF26002"/>
    </source>
</evidence>
<evidence type="ECO:0000256" key="2">
    <source>
        <dbReference type="SAM" id="Phobius"/>
    </source>
</evidence>
<feature type="transmembrane region" description="Helical" evidence="2">
    <location>
        <begin position="29"/>
        <end position="49"/>
    </location>
</feature>
<comment type="caution">
    <text evidence="4">The sequence shown here is derived from an EMBL/GenBank/DDBJ whole genome shotgun (WGS) entry which is preliminary data.</text>
</comment>
<dbReference type="PRINTS" id="PR01490">
    <property type="entry name" value="RTXTOXIND"/>
</dbReference>
<dbReference type="Pfam" id="PF26002">
    <property type="entry name" value="Beta-barrel_AprE"/>
    <property type="match status" value="1"/>
</dbReference>
<dbReference type="EMBL" id="JACXSS010000001">
    <property type="protein sequence ID" value="MBD9356306.1"/>
    <property type="molecule type" value="Genomic_DNA"/>
</dbReference>
<keyword evidence="1" id="KW-0175">Coiled coil</keyword>
<gene>
    <name evidence="4" type="ORF">IE877_10460</name>
</gene>
<dbReference type="InterPro" id="IPR050739">
    <property type="entry name" value="MFP"/>
</dbReference>
<dbReference type="Proteomes" id="UP000652176">
    <property type="component" value="Unassembled WGS sequence"/>
</dbReference>
<evidence type="ECO:0000313" key="4">
    <source>
        <dbReference type="EMBL" id="MBD9356306.1"/>
    </source>
</evidence>
<protein>
    <submittedName>
        <fullName evidence="4">HlyD family efflux transporter periplasmic adaptor subunit</fullName>
    </submittedName>
</protein>
<dbReference type="PANTHER" id="PTHR30386:SF28">
    <property type="entry name" value="EXPORTED PROTEIN"/>
    <property type="match status" value="1"/>
</dbReference>
<feature type="coiled-coil region" evidence="1">
    <location>
        <begin position="141"/>
        <end position="259"/>
    </location>
</feature>
<organism evidence="4 5">
    <name type="scientific">Methylomonas albis</name>
    <dbReference type="NCBI Taxonomy" id="1854563"/>
    <lineage>
        <taxon>Bacteria</taxon>
        <taxon>Pseudomonadati</taxon>
        <taxon>Pseudomonadota</taxon>
        <taxon>Gammaproteobacteria</taxon>
        <taxon>Methylococcales</taxon>
        <taxon>Methylococcaceae</taxon>
        <taxon>Methylomonas</taxon>
    </lineage>
</organism>
<evidence type="ECO:0000256" key="1">
    <source>
        <dbReference type="SAM" id="Coils"/>
    </source>
</evidence>
<dbReference type="RefSeq" id="WP_192374670.1">
    <property type="nucleotide sequence ID" value="NZ_CAJHIV010000001.1"/>
</dbReference>
<keyword evidence="5" id="KW-1185">Reference proteome</keyword>
<dbReference type="InterPro" id="IPR058982">
    <property type="entry name" value="Beta-barrel_AprE"/>
</dbReference>
<accession>A0ABR9D0G5</accession>
<feature type="domain" description="AprE-like beta-barrel" evidence="3">
    <location>
        <begin position="306"/>
        <end position="400"/>
    </location>
</feature>